<dbReference type="EMBL" id="CH474025">
    <property type="protein sequence ID" value="EDL99697.1"/>
    <property type="molecule type" value="Genomic_DNA"/>
</dbReference>
<evidence type="ECO:0000313" key="2">
    <source>
        <dbReference type="Proteomes" id="UP000234681"/>
    </source>
</evidence>
<gene>
    <name evidence="1" type="ORF">rCG_58487</name>
</gene>
<name>A6K6X8_RAT</name>
<proteinExistence type="predicted"/>
<evidence type="ECO:0000313" key="1">
    <source>
        <dbReference type="EMBL" id="EDL99697.1"/>
    </source>
</evidence>
<dbReference type="Proteomes" id="UP000234681">
    <property type="component" value="Chromosome 20"/>
</dbReference>
<organism evidence="1 2">
    <name type="scientific">Rattus norvegicus</name>
    <name type="common">Rat</name>
    <dbReference type="NCBI Taxonomy" id="10116"/>
    <lineage>
        <taxon>Eukaryota</taxon>
        <taxon>Metazoa</taxon>
        <taxon>Chordata</taxon>
        <taxon>Craniata</taxon>
        <taxon>Vertebrata</taxon>
        <taxon>Euteleostomi</taxon>
        <taxon>Mammalia</taxon>
        <taxon>Eutheria</taxon>
        <taxon>Euarchontoglires</taxon>
        <taxon>Glires</taxon>
        <taxon>Rodentia</taxon>
        <taxon>Myomorpha</taxon>
        <taxon>Muroidea</taxon>
        <taxon>Muridae</taxon>
        <taxon>Murinae</taxon>
        <taxon>Rattus</taxon>
    </lineage>
</organism>
<sequence>MCSLDGLMLTGKPE</sequence>
<reference evidence="2" key="1">
    <citation type="submission" date="2005-09" db="EMBL/GenBank/DDBJ databases">
        <authorList>
            <person name="Mural R.J."/>
            <person name="Li P.W."/>
            <person name="Adams M.D."/>
            <person name="Amanatides P.G."/>
            <person name="Baden-Tillson H."/>
            <person name="Barnstead M."/>
            <person name="Chin S.H."/>
            <person name="Dew I."/>
            <person name="Evans C.A."/>
            <person name="Ferriera S."/>
            <person name="Flanigan M."/>
            <person name="Fosler C."/>
            <person name="Glodek A."/>
            <person name="Gu Z."/>
            <person name="Holt R.A."/>
            <person name="Jennings D."/>
            <person name="Kraft C.L."/>
            <person name="Lu F."/>
            <person name="Nguyen T."/>
            <person name="Nusskern D.R."/>
            <person name="Pfannkoch C.M."/>
            <person name="Sitter C."/>
            <person name="Sutton G.G."/>
            <person name="Venter J.C."/>
            <person name="Wang Z."/>
            <person name="Woodage T."/>
            <person name="Zheng X.H."/>
            <person name="Zhong F."/>
        </authorList>
    </citation>
    <scope>NUCLEOTIDE SEQUENCE [LARGE SCALE GENOMIC DNA]</scope>
    <source>
        <strain>BN</strain>
        <strain evidence="2">Sprague-Dawley</strain>
    </source>
</reference>
<protein>
    <submittedName>
        <fullName evidence="1">RCG58487</fullName>
    </submittedName>
</protein>
<accession>A6K6X8</accession>